<feature type="transmembrane region" description="Helical" evidence="13">
    <location>
        <begin position="312"/>
        <end position="335"/>
    </location>
</feature>
<feature type="transmembrane region" description="Helical" evidence="13">
    <location>
        <begin position="186"/>
        <end position="210"/>
    </location>
</feature>
<feature type="region of interest" description="Disordered" evidence="12">
    <location>
        <begin position="530"/>
        <end position="549"/>
    </location>
</feature>
<dbReference type="GO" id="GO:0045202">
    <property type="term" value="C:synapse"/>
    <property type="evidence" value="ECO:0007669"/>
    <property type="project" value="GOC"/>
</dbReference>
<dbReference type="AlphaFoldDB" id="A0A6E8VJ29"/>
<dbReference type="GO" id="GO:0001591">
    <property type="term" value="F:dopamine neurotransmitter receptor activity, coupled via Gi/Go"/>
    <property type="evidence" value="ECO:0007669"/>
    <property type="project" value="TreeGrafter"/>
</dbReference>
<evidence type="ECO:0000259" key="14">
    <source>
        <dbReference type="PROSITE" id="PS50262"/>
    </source>
</evidence>
<keyword evidence="10 11" id="KW-0807">Transducer</keyword>
<evidence type="ECO:0000256" key="8">
    <source>
        <dbReference type="ARBA" id="ARBA00023157"/>
    </source>
</evidence>
<sequence>MVYVMMPATENETSLGWNGGWESPDYFRLFGESVYNDTVLDVRVPPDTPAPTVSVSTVATMLSNASSNVASNDTDQYYADDPAPYNDSLESPISDSTDSRGSIFELLAEDIGSIFYNANGTFGNDTTGLAVNCSLSNTTCIGPTEAKEYHYWCLILVLFPILTLFGNVLVILAVCRERTLQTVTNYFIVSLAIADLLVAVVVMPFAVYVLVSLIHQVNGAWTLPNFACDFYIAMDVICSTSSIFNLVAISIDRYIAVTQPIKYAKHKNSRRVCLTILLVWAISAAIGSPIVLGLNNTQDRSPDLCVFYNTDFIVYSSLTSFYIPCIIMVFLYWNIFKALRTRAKKQRAARKPHLSEITAGGSIIENIAQTKRLAETQLDGSTRSGSKILPDEERPTNTASGSNEEDDENAGSPDIDDCHVIVNDKSTEFMLATVVEEAGNVVAQIATTQQVPSDPNGNHDSGYAPSSIADALAVNATPPESLNVTATVIVNKSATIRSRNGSPRKEASVTLKPLSLVRCGVQQALTLNRNDSTLSTNSRDSSRKDKKNTQASRFTIYKVNKASKKKREKSSAKKERKATKTLAIVLGVFLFCWVPFFTCNIMDAMCAKLDKDCRPGVTIFNLTTWLGYMNSFVNPVIYTIFNPEFRKAFKKIMHIE</sequence>
<feature type="transmembrane region" description="Helical" evidence="13">
    <location>
        <begin position="149"/>
        <end position="174"/>
    </location>
</feature>
<organism evidence="15 16">
    <name type="scientific">Anopheles coluzzii</name>
    <name type="common">African malaria mosquito</name>
    <dbReference type="NCBI Taxonomy" id="1518534"/>
    <lineage>
        <taxon>Eukaryota</taxon>
        <taxon>Metazoa</taxon>
        <taxon>Ecdysozoa</taxon>
        <taxon>Arthropoda</taxon>
        <taxon>Hexapoda</taxon>
        <taxon>Insecta</taxon>
        <taxon>Pterygota</taxon>
        <taxon>Neoptera</taxon>
        <taxon>Endopterygota</taxon>
        <taxon>Diptera</taxon>
        <taxon>Nematocera</taxon>
        <taxon>Culicoidea</taxon>
        <taxon>Culicidae</taxon>
        <taxon>Anophelinae</taxon>
        <taxon>Anopheles</taxon>
    </lineage>
</organism>
<reference key="1">
    <citation type="journal article" date="2019" name="Genes (Basel)">
        <title>A High-Quality De novo Genome Assembly from a Single Mosquito Using PacBio Sequencing.</title>
        <authorList>
            <person name="Kingan S.B."/>
            <person name="Heaton H."/>
            <person name="Cudini J."/>
            <person name="Lambert C.C."/>
            <person name="Baybayan P."/>
            <person name="Galvin B.D."/>
            <person name="Durbin R."/>
            <person name="Korlach J."/>
            <person name="Lawniczak M.K.N."/>
        </authorList>
    </citation>
    <scope>NUCLEOTIDE SEQUENCE [LARGE SCALE GENOMIC DNA]</scope>
    <source>
        <strain>Mali-NIH</strain>
    </source>
</reference>
<evidence type="ECO:0000256" key="2">
    <source>
        <dbReference type="ARBA" id="ARBA00010663"/>
    </source>
</evidence>
<evidence type="ECO:0000256" key="7">
    <source>
        <dbReference type="ARBA" id="ARBA00023136"/>
    </source>
</evidence>
<evidence type="ECO:0000313" key="16">
    <source>
        <dbReference type="Proteomes" id="UP001105220"/>
    </source>
</evidence>
<feature type="domain" description="G-protein coupled receptors family 1 profile" evidence="14">
    <location>
        <begin position="166"/>
        <end position="638"/>
    </location>
</feature>
<evidence type="ECO:0000256" key="10">
    <source>
        <dbReference type="ARBA" id="ARBA00023224"/>
    </source>
</evidence>
<accession>A0A6E8VJ29</accession>
<dbReference type="VEuPathDB" id="VectorBase:ACON004453"/>
<protein>
    <submittedName>
        <fullName evidence="15">G-protein coupled receptors family 1 profile domain-containing protein</fullName>
    </submittedName>
</protein>
<dbReference type="GO" id="GO:0005886">
    <property type="term" value="C:plasma membrane"/>
    <property type="evidence" value="ECO:0007669"/>
    <property type="project" value="UniProtKB-SubCell"/>
</dbReference>
<dbReference type="PRINTS" id="PR00237">
    <property type="entry name" value="GPCRRHODOPSN"/>
</dbReference>
<evidence type="ECO:0000313" key="15">
    <source>
        <dbReference type="EnsemblMetazoa" id="ACON004453-PA"/>
    </source>
</evidence>
<keyword evidence="4 11" id="KW-0812">Transmembrane</keyword>
<dbReference type="EnsemblMetazoa" id="ACON004453-RA">
    <property type="protein sequence ID" value="ACON004453-PA"/>
    <property type="gene ID" value="ACON004453"/>
</dbReference>
<keyword evidence="7 13" id="KW-0472">Membrane</keyword>
<reference evidence="15" key="2">
    <citation type="submission" date="2020-05" db="UniProtKB">
        <authorList>
            <consortium name="EnsemblMetazoa"/>
        </authorList>
    </citation>
    <scope>IDENTIFICATION</scope>
    <source>
        <strain evidence="15">Ngousso</strain>
    </source>
</reference>
<evidence type="ECO:0000256" key="1">
    <source>
        <dbReference type="ARBA" id="ARBA00004651"/>
    </source>
</evidence>
<feature type="transmembrane region" description="Helical" evidence="13">
    <location>
        <begin position="272"/>
        <end position="292"/>
    </location>
</feature>
<feature type="transmembrane region" description="Helical" evidence="13">
    <location>
        <begin position="581"/>
        <end position="598"/>
    </location>
</feature>
<evidence type="ECO:0000256" key="11">
    <source>
        <dbReference type="RuleBase" id="RU000688"/>
    </source>
</evidence>
<dbReference type="Gene3D" id="1.20.1070.10">
    <property type="entry name" value="Rhodopsin 7-helix transmembrane proteins"/>
    <property type="match status" value="2"/>
</dbReference>
<evidence type="ECO:0000256" key="9">
    <source>
        <dbReference type="ARBA" id="ARBA00023170"/>
    </source>
</evidence>
<dbReference type="Proteomes" id="UP001105220">
    <property type="component" value="Unplaced"/>
</dbReference>
<evidence type="ECO:0000256" key="3">
    <source>
        <dbReference type="ARBA" id="ARBA00022475"/>
    </source>
</evidence>
<dbReference type="PANTHER" id="PTHR24248">
    <property type="entry name" value="ADRENERGIC RECEPTOR-RELATED G-PROTEIN COUPLED RECEPTOR"/>
    <property type="match status" value="1"/>
</dbReference>
<feature type="transmembrane region" description="Helical" evidence="13">
    <location>
        <begin position="230"/>
        <end position="251"/>
    </location>
</feature>
<evidence type="ECO:0000256" key="12">
    <source>
        <dbReference type="SAM" id="MobiDB-lite"/>
    </source>
</evidence>
<evidence type="ECO:0000256" key="6">
    <source>
        <dbReference type="ARBA" id="ARBA00023040"/>
    </source>
</evidence>
<dbReference type="Pfam" id="PF00001">
    <property type="entry name" value="7tm_1"/>
    <property type="match status" value="1"/>
</dbReference>
<comment type="subcellular location">
    <subcellularLocation>
        <location evidence="1">Cell membrane</location>
        <topology evidence="1">Multi-pass membrane protein</topology>
    </subcellularLocation>
</comment>
<evidence type="ECO:0000256" key="4">
    <source>
        <dbReference type="ARBA" id="ARBA00022692"/>
    </source>
</evidence>
<dbReference type="GO" id="GO:0004930">
    <property type="term" value="F:G protein-coupled receptor activity"/>
    <property type="evidence" value="ECO:0007669"/>
    <property type="project" value="UniProtKB-KW"/>
</dbReference>
<dbReference type="InterPro" id="IPR017452">
    <property type="entry name" value="GPCR_Rhodpsn_7TM"/>
</dbReference>
<dbReference type="VEuPathDB" id="VectorBase:ACMO_008409"/>
<feature type="region of interest" description="Disordered" evidence="12">
    <location>
        <begin position="375"/>
        <end position="417"/>
    </location>
</feature>
<dbReference type="InterPro" id="IPR000276">
    <property type="entry name" value="GPCR_Rhodpsn"/>
</dbReference>
<proteinExistence type="inferred from homology"/>
<keyword evidence="8" id="KW-1015">Disulfide bond</keyword>
<dbReference type="SMART" id="SM01381">
    <property type="entry name" value="7TM_GPCR_Srsx"/>
    <property type="match status" value="1"/>
</dbReference>
<keyword evidence="9 11" id="KW-0675">Receptor</keyword>
<dbReference type="CDD" id="cd15053">
    <property type="entry name" value="7tmA_D2-like_dopamine_R"/>
    <property type="match status" value="1"/>
</dbReference>
<dbReference type="FunFam" id="1.20.1070.10:FF:000247">
    <property type="entry name" value="Uncharacterized protein, isoform B"/>
    <property type="match status" value="1"/>
</dbReference>
<dbReference type="FunFam" id="1.20.1070.10:FF:000233">
    <property type="entry name" value="CLUMA_CG012980, isoform A"/>
    <property type="match status" value="1"/>
</dbReference>
<dbReference type="PROSITE" id="PS50262">
    <property type="entry name" value="G_PROTEIN_RECEP_F1_2"/>
    <property type="match status" value="1"/>
</dbReference>
<keyword evidence="5 13" id="KW-1133">Transmembrane helix</keyword>
<comment type="similarity">
    <text evidence="2 11">Belongs to the G-protein coupled receptor 1 family.</text>
</comment>
<dbReference type="PANTHER" id="PTHR24248:SF125">
    <property type="entry name" value="DOPAMINE D2-LIKE RECEPTOR"/>
    <property type="match status" value="1"/>
</dbReference>
<evidence type="ECO:0000256" key="5">
    <source>
        <dbReference type="ARBA" id="ARBA00022989"/>
    </source>
</evidence>
<keyword evidence="6 11" id="KW-0297">G-protein coupled receptor</keyword>
<name>A0A6E8VJ29_ANOCL</name>
<dbReference type="SUPFAM" id="SSF81321">
    <property type="entry name" value="Family A G protein-coupled receptor-like"/>
    <property type="match status" value="1"/>
</dbReference>
<keyword evidence="3" id="KW-1003">Cell membrane</keyword>
<dbReference type="PROSITE" id="PS00237">
    <property type="entry name" value="G_PROTEIN_RECEP_F1_1"/>
    <property type="match status" value="1"/>
</dbReference>
<evidence type="ECO:0000256" key="13">
    <source>
        <dbReference type="SAM" id="Phobius"/>
    </source>
</evidence>
<feature type="transmembrane region" description="Helical" evidence="13">
    <location>
        <begin position="618"/>
        <end position="641"/>
    </location>
</feature>
<dbReference type="VEuPathDB" id="VectorBase:ACON2_041649"/>
<feature type="compositionally biased region" description="Polar residues" evidence="12">
    <location>
        <begin position="530"/>
        <end position="539"/>
    </location>
</feature>
<keyword evidence="16" id="KW-1185">Reference proteome</keyword>